<name>A0A8K0SGA1_9HYPO</name>
<dbReference type="EMBL" id="JAGPNK010000018">
    <property type="protein sequence ID" value="KAH7305531.1"/>
    <property type="molecule type" value="Genomic_DNA"/>
</dbReference>
<dbReference type="SUPFAM" id="SSF57701">
    <property type="entry name" value="Zn2/Cys6 DNA-binding domain"/>
    <property type="match status" value="1"/>
</dbReference>
<evidence type="ECO:0000256" key="4">
    <source>
        <dbReference type="ARBA" id="ARBA00023125"/>
    </source>
</evidence>
<dbReference type="InterPro" id="IPR052360">
    <property type="entry name" value="Transcr_Regulatory_Proteins"/>
</dbReference>
<keyword evidence="6" id="KW-0539">Nucleus</keyword>
<proteinExistence type="predicted"/>
<keyword evidence="5" id="KW-0804">Transcription</keyword>
<evidence type="ECO:0000313" key="8">
    <source>
        <dbReference type="EMBL" id="KAH7305531.1"/>
    </source>
</evidence>
<keyword evidence="4" id="KW-0238">DNA-binding</keyword>
<dbReference type="Pfam" id="PF00172">
    <property type="entry name" value="Zn_clus"/>
    <property type="match status" value="1"/>
</dbReference>
<evidence type="ECO:0000256" key="1">
    <source>
        <dbReference type="ARBA" id="ARBA00022723"/>
    </source>
</evidence>
<evidence type="ECO:0000256" key="6">
    <source>
        <dbReference type="ARBA" id="ARBA00023242"/>
    </source>
</evidence>
<dbReference type="PANTHER" id="PTHR36206:SF12">
    <property type="entry name" value="ASPERCRYPTIN BIOSYNTHESIS CLUSTER-SPECIFIC TRANSCRIPTION REGULATOR ATNN-RELATED"/>
    <property type="match status" value="1"/>
</dbReference>
<dbReference type="PANTHER" id="PTHR36206">
    <property type="entry name" value="ASPERCRYPTIN BIOSYNTHESIS CLUSTER-SPECIFIC TRANSCRIPTION REGULATOR ATNN-RELATED"/>
    <property type="match status" value="1"/>
</dbReference>
<dbReference type="AlphaFoldDB" id="A0A8K0SGA1"/>
<dbReference type="OrthoDB" id="2593732at2759"/>
<dbReference type="Proteomes" id="UP000813444">
    <property type="component" value="Unassembled WGS sequence"/>
</dbReference>
<protein>
    <recommendedName>
        <fullName evidence="7">Zn(2)-C6 fungal-type domain-containing protein</fullName>
    </recommendedName>
</protein>
<feature type="non-terminal residue" evidence="8">
    <location>
        <position position="525"/>
    </location>
</feature>
<keyword evidence="2" id="KW-0862">Zinc</keyword>
<reference evidence="8" key="1">
    <citation type="journal article" date="2021" name="Nat. Commun.">
        <title>Genetic determinants of endophytism in the Arabidopsis root mycobiome.</title>
        <authorList>
            <person name="Mesny F."/>
            <person name="Miyauchi S."/>
            <person name="Thiergart T."/>
            <person name="Pickel B."/>
            <person name="Atanasova L."/>
            <person name="Karlsson M."/>
            <person name="Huettel B."/>
            <person name="Barry K.W."/>
            <person name="Haridas S."/>
            <person name="Chen C."/>
            <person name="Bauer D."/>
            <person name="Andreopoulos W."/>
            <person name="Pangilinan J."/>
            <person name="LaButti K."/>
            <person name="Riley R."/>
            <person name="Lipzen A."/>
            <person name="Clum A."/>
            <person name="Drula E."/>
            <person name="Henrissat B."/>
            <person name="Kohler A."/>
            <person name="Grigoriev I.V."/>
            <person name="Martin F.M."/>
            <person name="Hacquard S."/>
        </authorList>
    </citation>
    <scope>NUCLEOTIDE SEQUENCE</scope>
    <source>
        <strain evidence="8">MPI-CAGE-CH-0235</strain>
    </source>
</reference>
<dbReference type="InterPro" id="IPR021858">
    <property type="entry name" value="Fun_TF"/>
</dbReference>
<keyword evidence="3" id="KW-0805">Transcription regulation</keyword>
<dbReference type="InterPro" id="IPR036864">
    <property type="entry name" value="Zn2-C6_fun-type_DNA-bd_sf"/>
</dbReference>
<dbReference type="Pfam" id="PF11951">
    <property type="entry name" value="Fungal_trans_2"/>
    <property type="match status" value="1"/>
</dbReference>
<evidence type="ECO:0000256" key="5">
    <source>
        <dbReference type="ARBA" id="ARBA00023163"/>
    </source>
</evidence>
<sequence length="525" mass="59803">MLGWSCSRQRMNGVLYFLRRRHVKCDESKPYCQKCIKYAGSCEGYNSKPRAKRLSKSRDATEPPKPALERAPLVFPKKINECVFASQAEQEYFRAWCRGEGLGGGLFLQTLLTTSIAQLGFEEPPVRHAIIALGCMKFALAGNFSSAALTNAKTDSLHYMNALRHYCKSLKLLQQSTPGKRSLWNAMVCCILFIAFEAICNNKTSVIKHIRCGLAMARQYITAAEKPAGELALTSLTSHSMEHEIIHMFHRLDCHAKAMDIFQPCEVGSAAFYTDAMAEQMCQAMPSTFKNADEAHRWLGVMRFLMNSLGIHQAQHPDNTPADNGAFLDESSLFTTQDRCLARLLLWSRSFQPLFDNIRTFNYTNPKEYLRLLYLRIEYLWTYCYVSTAKFRIRGAVYLCTAHFEELVHLIEKVLAFISLTDPYGEGTSSCGEAFAIEEGLVLALFIAAVKCRDHDIQRRAVDLLGKYQTRNGLFDSRECHALAEWNLLLEEKCVSEQLDEDEYWNVMLSRRASFDEIQCKLYAR</sequence>
<dbReference type="GO" id="GO:0008270">
    <property type="term" value="F:zinc ion binding"/>
    <property type="evidence" value="ECO:0007669"/>
    <property type="project" value="InterPro"/>
</dbReference>
<accession>A0A8K0SGA1</accession>
<dbReference type="InterPro" id="IPR001138">
    <property type="entry name" value="Zn2Cys6_DnaBD"/>
</dbReference>
<keyword evidence="9" id="KW-1185">Reference proteome</keyword>
<dbReference type="CDD" id="cd00067">
    <property type="entry name" value="GAL4"/>
    <property type="match status" value="1"/>
</dbReference>
<evidence type="ECO:0000313" key="9">
    <source>
        <dbReference type="Proteomes" id="UP000813444"/>
    </source>
</evidence>
<evidence type="ECO:0000256" key="2">
    <source>
        <dbReference type="ARBA" id="ARBA00022833"/>
    </source>
</evidence>
<feature type="domain" description="Zn(2)-C6 fungal-type" evidence="7">
    <location>
        <begin position="19"/>
        <end position="50"/>
    </location>
</feature>
<comment type="caution">
    <text evidence="8">The sequence shown here is derived from an EMBL/GenBank/DDBJ whole genome shotgun (WGS) entry which is preliminary data.</text>
</comment>
<evidence type="ECO:0000256" key="3">
    <source>
        <dbReference type="ARBA" id="ARBA00023015"/>
    </source>
</evidence>
<evidence type="ECO:0000259" key="7">
    <source>
        <dbReference type="Pfam" id="PF00172"/>
    </source>
</evidence>
<dbReference type="GO" id="GO:0003677">
    <property type="term" value="F:DNA binding"/>
    <property type="evidence" value="ECO:0007669"/>
    <property type="project" value="UniProtKB-KW"/>
</dbReference>
<organism evidence="8 9">
    <name type="scientific">Stachybotrys elegans</name>
    <dbReference type="NCBI Taxonomy" id="80388"/>
    <lineage>
        <taxon>Eukaryota</taxon>
        <taxon>Fungi</taxon>
        <taxon>Dikarya</taxon>
        <taxon>Ascomycota</taxon>
        <taxon>Pezizomycotina</taxon>
        <taxon>Sordariomycetes</taxon>
        <taxon>Hypocreomycetidae</taxon>
        <taxon>Hypocreales</taxon>
        <taxon>Stachybotryaceae</taxon>
        <taxon>Stachybotrys</taxon>
    </lineage>
</organism>
<keyword evidence="1" id="KW-0479">Metal-binding</keyword>
<gene>
    <name evidence="8" type="ORF">B0I35DRAFT_464788</name>
</gene>
<dbReference type="GO" id="GO:0000981">
    <property type="term" value="F:DNA-binding transcription factor activity, RNA polymerase II-specific"/>
    <property type="evidence" value="ECO:0007669"/>
    <property type="project" value="InterPro"/>
</dbReference>